<dbReference type="HOGENOM" id="CLU_011263_15_3_6"/>
<dbReference type="Proteomes" id="UP000009175">
    <property type="component" value="Chromosome"/>
</dbReference>
<dbReference type="KEGG" id="saz:Sama_2413"/>
<keyword evidence="15" id="KW-1185">Reference proteome</keyword>
<dbReference type="InterPro" id="IPR000209">
    <property type="entry name" value="Peptidase_S8/S53_dom"/>
</dbReference>
<evidence type="ECO:0000256" key="4">
    <source>
        <dbReference type="ARBA" id="ARBA00022723"/>
    </source>
</evidence>
<dbReference type="InterPro" id="IPR023827">
    <property type="entry name" value="Peptidase_S8_Asp-AS"/>
</dbReference>
<dbReference type="GO" id="GO:0006508">
    <property type="term" value="P:proteolysis"/>
    <property type="evidence" value="ECO:0007669"/>
    <property type="project" value="UniProtKB-KW"/>
</dbReference>
<feature type="domain" description="Peptidase S8/S53" evidence="12">
    <location>
        <begin position="416"/>
        <end position="486"/>
    </location>
</feature>
<gene>
    <name evidence="14" type="ordered locus">Sama_2413</name>
</gene>
<dbReference type="InterPro" id="IPR023828">
    <property type="entry name" value="Peptidase_S8_Ser-AS"/>
</dbReference>
<evidence type="ECO:0000256" key="8">
    <source>
        <dbReference type="PIRSR" id="PIRSR615500-1"/>
    </source>
</evidence>
<evidence type="ECO:0000256" key="6">
    <source>
        <dbReference type="ARBA" id="ARBA00022801"/>
    </source>
</evidence>
<dbReference type="PROSITE" id="PS00138">
    <property type="entry name" value="SUBTILASE_SER"/>
    <property type="match status" value="1"/>
</dbReference>
<feature type="active site" description="Charge relay system" evidence="8 9">
    <location>
        <position position="438"/>
    </location>
</feature>
<feature type="chain" id="PRO_5002637095" evidence="11">
    <location>
        <begin position="26"/>
        <end position="526"/>
    </location>
</feature>
<accession>A1S8B1</accession>
<organism evidence="14 15">
    <name type="scientific">Shewanella amazonensis (strain ATCC BAA-1098 / SB2B)</name>
    <dbReference type="NCBI Taxonomy" id="326297"/>
    <lineage>
        <taxon>Bacteria</taxon>
        <taxon>Pseudomonadati</taxon>
        <taxon>Pseudomonadota</taxon>
        <taxon>Gammaproteobacteria</taxon>
        <taxon>Alteromonadales</taxon>
        <taxon>Shewanellaceae</taxon>
        <taxon>Shewanella</taxon>
    </lineage>
</organism>
<evidence type="ECO:0000256" key="10">
    <source>
        <dbReference type="RuleBase" id="RU003355"/>
    </source>
</evidence>
<dbReference type="eggNOG" id="COG1404">
    <property type="taxonomic scope" value="Bacteria"/>
</dbReference>
<evidence type="ECO:0000259" key="13">
    <source>
        <dbReference type="Pfam" id="PF02225"/>
    </source>
</evidence>
<keyword evidence="2" id="KW-0964">Secreted</keyword>
<keyword evidence="6 9" id="KW-0378">Hydrolase</keyword>
<evidence type="ECO:0000256" key="3">
    <source>
        <dbReference type="ARBA" id="ARBA00022670"/>
    </source>
</evidence>
<evidence type="ECO:0000256" key="9">
    <source>
        <dbReference type="PROSITE-ProRule" id="PRU01240"/>
    </source>
</evidence>
<keyword evidence="2" id="KW-0134">Cell wall</keyword>
<dbReference type="OrthoDB" id="9790784at2"/>
<feature type="active site" description="Charge relay system" evidence="8 9">
    <location>
        <position position="162"/>
    </location>
</feature>
<evidence type="ECO:0000256" key="11">
    <source>
        <dbReference type="SAM" id="SignalP"/>
    </source>
</evidence>
<dbReference type="InterPro" id="IPR037045">
    <property type="entry name" value="S8pro/Inhibitor_I9_sf"/>
</dbReference>
<dbReference type="Pfam" id="PF00082">
    <property type="entry name" value="Peptidase_S8"/>
    <property type="match status" value="2"/>
</dbReference>
<evidence type="ECO:0000259" key="12">
    <source>
        <dbReference type="Pfam" id="PF00082"/>
    </source>
</evidence>
<dbReference type="SUPFAM" id="SSF52743">
    <property type="entry name" value="Subtilisin-like"/>
    <property type="match status" value="1"/>
</dbReference>
<dbReference type="InterPro" id="IPR050131">
    <property type="entry name" value="Peptidase_S8_subtilisin-like"/>
</dbReference>
<dbReference type="Gene3D" id="3.50.30.30">
    <property type="match status" value="1"/>
</dbReference>
<name>A1S8B1_SHEAM</name>
<dbReference type="PANTHER" id="PTHR43806">
    <property type="entry name" value="PEPTIDASE S8"/>
    <property type="match status" value="1"/>
</dbReference>
<feature type="domain" description="Peptidase S8/S53" evidence="12">
    <location>
        <begin position="123"/>
        <end position="307"/>
    </location>
</feature>
<dbReference type="InterPro" id="IPR034202">
    <property type="entry name" value="Subtilisin_Carlsberg-like"/>
</dbReference>
<dbReference type="EMBL" id="CP000507">
    <property type="protein sequence ID" value="ABM00618.1"/>
    <property type="molecule type" value="Genomic_DNA"/>
</dbReference>
<comment type="similarity">
    <text evidence="1 9 10">Belongs to the peptidase S8 family.</text>
</comment>
<reference evidence="14 15" key="1">
    <citation type="submission" date="2006-12" db="EMBL/GenBank/DDBJ databases">
        <title>Complete sequence of Shewanella amazonensis SB2B.</title>
        <authorList>
            <consortium name="US DOE Joint Genome Institute"/>
            <person name="Copeland A."/>
            <person name="Lucas S."/>
            <person name="Lapidus A."/>
            <person name="Barry K."/>
            <person name="Detter J.C."/>
            <person name="Glavina del Rio T."/>
            <person name="Hammon N."/>
            <person name="Israni S."/>
            <person name="Dalin E."/>
            <person name="Tice H."/>
            <person name="Pitluck S."/>
            <person name="Munk A.C."/>
            <person name="Brettin T."/>
            <person name="Bruce D."/>
            <person name="Han C."/>
            <person name="Tapia R."/>
            <person name="Gilna P."/>
            <person name="Schmutz J."/>
            <person name="Larimer F."/>
            <person name="Land M."/>
            <person name="Hauser L."/>
            <person name="Kyrpides N."/>
            <person name="Mikhailova N."/>
            <person name="Fredrickson J."/>
            <person name="Richardson P."/>
        </authorList>
    </citation>
    <scope>NUCLEOTIDE SEQUENCE [LARGE SCALE GENOMIC DNA]</scope>
    <source>
        <strain evidence="15">ATCC BAA-1098 / SB2B</strain>
    </source>
</reference>
<dbReference type="SUPFAM" id="SSF54897">
    <property type="entry name" value="Protease propeptides/inhibitors"/>
    <property type="match status" value="1"/>
</dbReference>
<dbReference type="AlphaFoldDB" id="A1S8B1"/>
<keyword evidence="5 11" id="KW-0732">Signal</keyword>
<dbReference type="Gene3D" id="3.30.70.80">
    <property type="entry name" value="Peptidase S8 propeptide/proteinase inhibitor I9"/>
    <property type="match status" value="1"/>
</dbReference>
<dbReference type="InterPro" id="IPR022398">
    <property type="entry name" value="Peptidase_S8_His-AS"/>
</dbReference>
<keyword evidence="7 9" id="KW-0720">Serine protease</keyword>
<dbReference type="PROSITE" id="PS00137">
    <property type="entry name" value="SUBTILASE_HIS"/>
    <property type="match status" value="1"/>
</dbReference>
<keyword evidence="4" id="KW-0479">Metal-binding</keyword>
<dbReference type="GO" id="GO:0046872">
    <property type="term" value="F:metal ion binding"/>
    <property type="evidence" value="ECO:0007669"/>
    <property type="project" value="UniProtKB-KW"/>
</dbReference>
<dbReference type="PRINTS" id="PR00723">
    <property type="entry name" value="SUBTILISIN"/>
</dbReference>
<keyword evidence="3 9" id="KW-0645">Protease</keyword>
<feature type="active site" description="Charge relay system" evidence="8 9">
    <location>
        <position position="129"/>
    </location>
</feature>
<dbReference type="InterPro" id="IPR015500">
    <property type="entry name" value="Peptidase_S8_subtilisin-rel"/>
</dbReference>
<dbReference type="PROSITE" id="PS00136">
    <property type="entry name" value="SUBTILASE_ASP"/>
    <property type="match status" value="1"/>
</dbReference>
<evidence type="ECO:0000313" key="14">
    <source>
        <dbReference type="EMBL" id="ABM00618.1"/>
    </source>
</evidence>
<feature type="signal peptide" evidence="11">
    <location>
        <begin position="1"/>
        <end position="25"/>
    </location>
</feature>
<evidence type="ECO:0000313" key="15">
    <source>
        <dbReference type="Proteomes" id="UP000009175"/>
    </source>
</evidence>
<dbReference type="GO" id="GO:0004252">
    <property type="term" value="F:serine-type endopeptidase activity"/>
    <property type="evidence" value="ECO:0007669"/>
    <property type="project" value="UniProtKB-UniRule"/>
</dbReference>
<sequence>MHSTKLSLSSLLVCVLSGISLGVTAAASNEESRVIVKFKSGMGPQAKASIRAAGGTLMLDLSRHDAAAFLLPASAVQGLSHHPLIEYLEADVLRYPLSQSEPYGIAMVQANLLLPGVNSAANRTVCIIDSGIDMGHEDLPNNRLTGTYDAGTGDWGSDENHHGTHVAGTIAAVNNDLGVIGVHSGSALNLHIIKVFDANGWAYSSSLVAALDKCIDAGANVINMSLGGPLKSRTEDRAFADAETLGVLSVAAAGNDGNTRHSYPASYNAVVSVAALDENKQVADFSQRTSQVELSAPGVGVLSTLPMGQAEVASVSAGASDFEANAMEGSPYGSETAMLADCGFGDNICNASGQLCLISRGNISFADKVQNCAAGGGVGAIIYNNVAGDLYGTLGGVNTTIPSVGVSDTTGAALQQTTGQVATLNVAQGNYARFSGTSMATPHVAGVAALVWGLHTNCSNTEIRSALRATAEDLGPTGRDDAYGYGLVRALAAHDYLIAHPCTGGQGTGGGSGTGGSCKGKNKQCN</sequence>
<dbReference type="PANTHER" id="PTHR43806:SF11">
    <property type="entry name" value="CEREVISIN-RELATED"/>
    <property type="match status" value="1"/>
</dbReference>
<dbReference type="Pfam" id="PF02225">
    <property type="entry name" value="PA"/>
    <property type="match status" value="1"/>
</dbReference>
<dbReference type="Gene3D" id="3.40.50.200">
    <property type="entry name" value="Peptidase S8/S53 domain"/>
    <property type="match status" value="1"/>
</dbReference>
<dbReference type="CDD" id="cd07477">
    <property type="entry name" value="Peptidases_S8_Subtilisin_subset"/>
    <property type="match status" value="1"/>
</dbReference>
<protein>
    <submittedName>
        <fullName evidence="14">Cold-active alkaline serine protease</fullName>
    </submittedName>
</protein>
<evidence type="ECO:0000256" key="5">
    <source>
        <dbReference type="ARBA" id="ARBA00022729"/>
    </source>
</evidence>
<dbReference type="InterPro" id="IPR036852">
    <property type="entry name" value="Peptidase_S8/S53_dom_sf"/>
</dbReference>
<dbReference type="GO" id="GO:0005615">
    <property type="term" value="C:extracellular space"/>
    <property type="evidence" value="ECO:0007669"/>
    <property type="project" value="TreeGrafter"/>
</dbReference>
<proteinExistence type="inferred from homology"/>
<feature type="domain" description="PA" evidence="13">
    <location>
        <begin position="342"/>
        <end position="414"/>
    </location>
</feature>
<evidence type="ECO:0000256" key="1">
    <source>
        <dbReference type="ARBA" id="ARBA00011073"/>
    </source>
</evidence>
<dbReference type="InterPro" id="IPR003137">
    <property type="entry name" value="PA_domain"/>
</dbReference>
<dbReference type="STRING" id="326297.Sama_2413"/>
<dbReference type="RefSeq" id="WP_011760524.1">
    <property type="nucleotide sequence ID" value="NC_008700.1"/>
</dbReference>
<evidence type="ECO:0000256" key="7">
    <source>
        <dbReference type="ARBA" id="ARBA00022825"/>
    </source>
</evidence>
<dbReference type="PROSITE" id="PS51892">
    <property type="entry name" value="SUBTILASE"/>
    <property type="match status" value="1"/>
</dbReference>
<evidence type="ECO:0000256" key="2">
    <source>
        <dbReference type="ARBA" id="ARBA00022512"/>
    </source>
</evidence>